<evidence type="ECO:0000313" key="2">
    <source>
        <dbReference type="EMBL" id="AYR16637.1"/>
    </source>
</evidence>
<protein>
    <submittedName>
        <fullName evidence="2">UDP-glucosyltransferase UGT79A10</fullName>
    </submittedName>
</protein>
<keyword evidence="1 2" id="KW-0808">Transferase</keyword>
<evidence type="ECO:0000256" key="1">
    <source>
        <dbReference type="ARBA" id="ARBA00022679"/>
    </source>
</evidence>
<accession>A0A3G3NBJ4</accession>
<dbReference type="EMBL" id="MG922911">
    <property type="protein sequence ID" value="AYR16637.1"/>
    <property type="molecule type" value="mRNA"/>
</dbReference>
<dbReference type="InterPro" id="IPR050481">
    <property type="entry name" value="UDP-glycosyltransf_plant"/>
</dbReference>
<proteinExistence type="evidence at transcript level"/>
<dbReference type="PANTHER" id="PTHR48049:SF84">
    <property type="entry name" value="UDP-GLYCOSYLTRANSFERASE 79A6"/>
    <property type="match status" value="1"/>
</dbReference>
<dbReference type="AlphaFoldDB" id="A0A3G3NBJ4"/>
<dbReference type="GO" id="GO:0035251">
    <property type="term" value="F:UDP-glucosyltransferase activity"/>
    <property type="evidence" value="ECO:0007669"/>
    <property type="project" value="InterPro"/>
</dbReference>
<dbReference type="SUPFAM" id="SSF53756">
    <property type="entry name" value="UDP-Glycosyltransferase/glycogen phosphorylase"/>
    <property type="match status" value="1"/>
</dbReference>
<organism evidence="2">
    <name type="scientific">Polygala tenuifolia</name>
    <dbReference type="NCBI Taxonomy" id="355332"/>
    <lineage>
        <taxon>Eukaryota</taxon>
        <taxon>Viridiplantae</taxon>
        <taxon>Streptophyta</taxon>
        <taxon>Embryophyta</taxon>
        <taxon>Tracheophyta</taxon>
        <taxon>Spermatophyta</taxon>
        <taxon>Magnoliopsida</taxon>
        <taxon>eudicotyledons</taxon>
        <taxon>Gunneridae</taxon>
        <taxon>Pentapetalae</taxon>
        <taxon>rosids</taxon>
        <taxon>fabids</taxon>
        <taxon>Fabales</taxon>
        <taxon>Polygalaceae</taxon>
        <taxon>Polygala</taxon>
    </lineage>
</organism>
<name>A0A3G3NBJ4_9FABA</name>
<dbReference type="CDD" id="cd03784">
    <property type="entry name" value="GT1_Gtf-like"/>
    <property type="match status" value="1"/>
</dbReference>
<dbReference type="FunFam" id="3.40.50.2000:FF:000257">
    <property type="entry name" value="Glycosyltransferase"/>
    <property type="match status" value="1"/>
</dbReference>
<dbReference type="Gene3D" id="3.40.50.2000">
    <property type="entry name" value="Glycogen Phosphorylase B"/>
    <property type="match status" value="2"/>
</dbReference>
<dbReference type="InterPro" id="IPR002213">
    <property type="entry name" value="UDP_glucos_trans"/>
</dbReference>
<reference evidence="2" key="1">
    <citation type="submission" date="2018-02" db="EMBL/GenBank/DDBJ databases">
        <title>Transcriptomic analysis to select cyctochrome P450 and glucosyltransferase involving in onjisaponin biosynthesis in Polygala tenuifolia.</title>
        <authorList>
            <person name="Kim O.T."/>
            <person name="Jin M.L."/>
        </authorList>
    </citation>
    <scope>NUCLEOTIDE SEQUENCE</scope>
</reference>
<sequence length="466" mass="52382">MGRDNSDELHIAVFPYFAFGHIGPFVQLSNRLAAQGVRISFFSARGNIPRTNSFLISTPTTQIIPLDIPPVDGIPADISSTSELSVSMMGLFIHSLDLMQSQVKSLLAELKPDFILLDFAQHWLPKLASELGIRSLHFAVFSAISNAYIAVPSRQSAVKGSITFEDLKKPPPGYPSQLCLRTFEAKDFMFMFQRFGEGINGYERVTTTMSECSAIIFKSCKEFEGPFLDYFERQYRKPVLLSGPLVPAAPSGVLEEKWADWLAQFSTKSVIFCSFGSETFLNDEQIKELALGLELTGLPFILVLNFPTTVQAEVELERALPKGFMERVKDRGMVHTGWVQQQLILAHPNVGCYVNHSGFSSILEALVHECQLVLLPFKGDQFFNSKLVAEELEVGVEVNRRDEDGYFSKDDIHKAVSAVMSGIEEEAGKKVRENQLRWRNFLLDEEIWNKYIVDLVAKLKEMAFLV</sequence>
<dbReference type="PANTHER" id="PTHR48049">
    <property type="entry name" value="GLYCOSYLTRANSFERASE"/>
    <property type="match status" value="1"/>
</dbReference>
<dbReference type="Pfam" id="PF00201">
    <property type="entry name" value="UDPGT"/>
    <property type="match status" value="1"/>
</dbReference>